<keyword evidence="1" id="KW-0493">Microtubule</keyword>
<dbReference type="EMBL" id="CAEKKB010000002">
    <property type="protein sequence ID" value="CAB4301875.1"/>
    <property type="molecule type" value="Genomic_DNA"/>
</dbReference>
<dbReference type="Gene3D" id="3.40.850.10">
    <property type="entry name" value="Kinesin motor domain"/>
    <property type="match status" value="1"/>
</dbReference>
<feature type="region of interest" description="Disordered" evidence="5">
    <location>
        <begin position="1"/>
        <end position="21"/>
    </location>
</feature>
<dbReference type="InterPro" id="IPR036961">
    <property type="entry name" value="Kinesin_motor_dom_sf"/>
</dbReference>
<dbReference type="SUPFAM" id="SSF52540">
    <property type="entry name" value="P-loop containing nucleoside triphosphate hydrolases"/>
    <property type="match status" value="1"/>
</dbReference>
<dbReference type="Pfam" id="PF12836">
    <property type="entry name" value="HHH_3"/>
    <property type="match status" value="1"/>
</dbReference>
<dbReference type="GO" id="GO:0051231">
    <property type="term" value="P:spindle elongation"/>
    <property type="evidence" value="ECO:0007669"/>
    <property type="project" value="TreeGrafter"/>
</dbReference>
<dbReference type="GO" id="GO:0005874">
    <property type="term" value="C:microtubule"/>
    <property type="evidence" value="ECO:0007669"/>
    <property type="project" value="UniProtKB-KW"/>
</dbReference>
<dbReference type="GO" id="GO:0008017">
    <property type="term" value="F:microtubule binding"/>
    <property type="evidence" value="ECO:0007669"/>
    <property type="project" value="InterPro"/>
</dbReference>
<dbReference type="InterPro" id="IPR001752">
    <property type="entry name" value="Kinesin_motor_dom"/>
</dbReference>
<evidence type="ECO:0000256" key="4">
    <source>
        <dbReference type="PROSITE-ProRule" id="PRU00283"/>
    </source>
</evidence>
<dbReference type="GO" id="GO:0007018">
    <property type="term" value="P:microtubule-based movement"/>
    <property type="evidence" value="ECO:0007669"/>
    <property type="project" value="InterPro"/>
</dbReference>
<keyword evidence="4" id="KW-0067">ATP-binding</keyword>
<dbReference type="InterPro" id="IPR027640">
    <property type="entry name" value="Kinesin-like_fam"/>
</dbReference>
<dbReference type="PANTHER" id="PTHR47969:SF9">
    <property type="entry name" value="KINESIN-LIKE PROTEIN"/>
    <property type="match status" value="1"/>
</dbReference>
<evidence type="ECO:0000256" key="1">
    <source>
        <dbReference type="ARBA" id="ARBA00022701"/>
    </source>
</evidence>
<dbReference type="PRINTS" id="PR00380">
    <property type="entry name" value="KINESINHEAVY"/>
</dbReference>
<evidence type="ECO:0000313" key="7">
    <source>
        <dbReference type="EMBL" id="CAB4301875.1"/>
    </source>
</evidence>
<dbReference type="Pfam" id="PF00225">
    <property type="entry name" value="Kinesin"/>
    <property type="match status" value="1"/>
</dbReference>
<dbReference type="Gene3D" id="1.10.150.280">
    <property type="entry name" value="AF1531-like domain"/>
    <property type="match status" value="1"/>
</dbReference>
<feature type="region of interest" description="Disordered" evidence="5">
    <location>
        <begin position="495"/>
        <end position="521"/>
    </location>
</feature>
<evidence type="ECO:0000256" key="5">
    <source>
        <dbReference type="SAM" id="MobiDB-lite"/>
    </source>
</evidence>
<organism evidence="7 8">
    <name type="scientific">Prunus armeniaca</name>
    <name type="common">Apricot</name>
    <name type="synonym">Armeniaca vulgaris</name>
    <dbReference type="NCBI Taxonomy" id="36596"/>
    <lineage>
        <taxon>Eukaryota</taxon>
        <taxon>Viridiplantae</taxon>
        <taxon>Streptophyta</taxon>
        <taxon>Embryophyta</taxon>
        <taxon>Tracheophyta</taxon>
        <taxon>Spermatophyta</taxon>
        <taxon>Magnoliopsida</taxon>
        <taxon>eudicotyledons</taxon>
        <taxon>Gunneridae</taxon>
        <taxon>Pentapetalae</taxon>
        <taxon>rosids</taxon>
        <taxon>fabids</taxon>
        <taxon>Rosales</taxon>
        <taxon>Rosaceae</taxon>
        <taxon>Amygdaloideae</taxon>
        <taxon>Amygdaleae</taxon>
        <taxon>Prunus</taxon>
    </lineage>
</organism>
<dbReference type="Proteomes" id="UP000507245">
    <property type="component" value="Unassembled WGS sequence"/>
</dbReference>
<dbReference type="GO" id="GO:0005524">
    <property type="term" value="F:ATP binding"/>
    <property type="evidence" value="ECO:0007669"/>
    <property type="project" value="UniProtKB-UniRule"/>
</dbReference>
<dbReference type="GO" id="GO:0005875">
    <property type="term" value="C:microtubule associated complex"/>
    <property type="evidence" value="ECO:0007669"/>
    <property type="project" value="TreeGrafter"/>
</dbReference>
<dbReference type="AlphaFoldDB" id="A0A6J5WPF4"/>
<keyword evidence="2 4" id="KW-0505">Motor protein</keyword>
<dbReference type="PROSITE" id="PS50067">
    <property type="entry name" value="KINESIN_MOTOR_2"/>
    <property type="match status" value="1"/>
</dbReference>
<name>A0A6J5WPF4_PRUAR</name>
<dbReference type="GO" id="GO:0003777">
    <property type="term" value="F:microtubule motor activity"/>
    <property type="evidence" value="ECO:0007669"/>
    <property type="project" value="InterPro"/>
</dbReference>
<dbReference type="PANTHER" id="PTHR47969">
    <property type="entry name" value="CHROMOSOME-ASSOCIATED KINESIN KIF4A-RELATED"/>
    <property type="match status" value="1"/>
</dbReference>
<dbReference type="FunFam" id="1.10.150.280:FF:000003">
    <property type="entry name" value="Kinesin-like protein KIN-10C"/>
    <property type="match status" value="1"/>
</dbReference>
<dbReference type="InterPro" id="IPR027417">
    <property type="entry name" value="P-loop_NTPase"/>
</dbReference>
<feature type="binding site" evidence="4">
    <location>
        <begin position="114"/>
        <end position="121"/>
    </location>
    <ligand>
        <name>ATP</name>
        <dbReference type="ChEBI" id="CHEBI:30616"/>
    </ligand>
</feature>
<dbReference type="OrthoDB" id="3176171at2759"/>
<evidence type="ECO:0000256" key="3">
    <source>
        <dbReference type="ARBA" id="ARBA00061615"/>
    </source>
</evidence>
<comment type="similarity">
    <text evidence="3">Belongs to the TRAFAC class myosin-kinesin ATPase superfamily. Kinesin family. KIN-10 subfamily.</text>
</comment>
<evidence type="ECO:0000259" key="6">
    <source>
        <dbReference type="PROSITE" id="PS50067"/>
    </source>
</evidence>
<proteinExistence type="inferred from homology"/>
<evidence type="ECO:0000256" key="2">
    <source>
        <dbReference type="ARBA" id="ARBA00023175"/>
    </source>
</evidence>
<dbReference type="InterPro" id="IPR010994">
    <property type="entry name" value="RuvA_2-like"/>
</dbReference>
<accession>A0A6J5WPF4</accession>
<sequence length="719" mass="79127">MASSLCDHPDRTKTPMRPNPSRKVRVVAKIGGFTGPEGELSSEVSWISVNKPKGEASESVTLSFREQEASRKESYEVDYCYDQYEDNNVIFSQEVKPLIPGILDGCNATVIAFGARGSGKTCLIQGSSEKPGLAALAMAEILSMTEKDGNSVTISSYEVYQDHVYDILDPERKVVLVQGDAQGKIRLKGLSQVPVKSISEFHKLCVTGCGSRKPAQKVATELPRRSHKGLIVHVSSPSENSDTLHVGKLNFVDLAGYEDTRKKSINGLNLVENSRIHKTMYAMLNVVHALSTTENHVPYRESKLTHLLQDSLGGASRVLMVTCLKPSFCPDSIYMVSLVSRSFQNNNGAVIDSTKKTKCLTRSAVLSSRKIHVPKTISVTAKKQTISRVPLSDKKINGSTASVLKGRKLFDETSQLTKSEKILMQVSAISDVASTTETSLDKEEMSISNVTKATEHLECVNSLSDNLKPTEFTFMAEKDNLLSDAPKHAESTLMAEKDVSSNSGGHTEEVTPSVNSSSRNTLSLVEVHNMEEEENKDSEVNEEESPPISARLQELSIHLKSLFSTTPLCTNMPEESNNLKSLCPATPLCINMPEGNDASSYNDRSINIEEPKTPVINKGTKDNDRWEVGNFNSPWETLSTRNSKVKHSLVQDYLSFLNTASKEELKRLNGIGEKRATYILELRDESPKPFKSLDDLKEIGLSAKQIKGMMKKEVGGLFN</sequence>
<reference evidence="8" key="1">
    <citation type="journal article" date="2020" name="Genome Biol.">
        <title>Gamete binning: chromosome-level and haplotype-resolved genome assembly enabled by high-throughput single-cell sequencing of gamete genomes.</title>
        <authorList>
            <person name="Campoy J.A."/>
            <person name="Sun H."/>
            <person name="Goel M."/>
            <person name="Jiao W.-B."/>
            <person name="Folz-Donahue K."/>
            <person name="Wang N."/>
            <person name="Rubio M."/>
            <person name="Liu C."/>
            <person name="Kukat C."/>
            <person name="Ruiz D."/>
            <person name="Huettel B."/>
            <person name="Schneeberger K."/>
        </authorList>
    </citation>
    <scope>NUCLEOTIDE SEQUENCE [LARGE SCALE GENOMIC DNA]</scope>
    <source>
        <strain evidence="8">cv. Rojo Pasion</strain>
    </source>
</reference>
<feature type="domain" description="Kinesin motor" evidence="6">
    <location>
        <begin position="23"/>
        <end position="350"/>
    </location>
</feature>
<gene>
    <name evidence="7" type="ORF">ORAREDHAP_LOCUS17442</name>
</gene>
<keyword evidence="4" id="KW-0547">Nucleotide-binding</keyword>
<feature type="compositionally biased region" description="Polar residues" evidence="5">
    <location>
        <begin position="500"/>
        <end position="521"/>
    </location>
</feature>
<protein>
    <recommendedName>
        <fullName evidence="6">Kinesin motor domain-containing protein</fullName>
    </recommendedName>
</protein>
<evidence type="ECO:0000313" key="8">
    <source>
        <dbReference type="Proteomes" id="UP000507245"/>
    </source>
</evidence>
<dbReference type="GO" id="GO:0007052">
    <property type="term" value="P:mitotic spindle organization"/>
    <property type="evidence" value="ECO:0007669"/>
    <property type="project" value="TreeGrafter"/>
</dbReference>
<dbReference type="SMART" id="SM00129">
    <property type="entry name" value="KISc"/>
    <property type="match status" value="1"/>
</dbReference>
<keyword evidence="8" id="KW-1185">Reference proteome</keyword>
<dbReference type="SUPFAM" id="SSF47781">
    <property type="entry name" value="RuvA domain 2-like"/>
    <property type="match status" value="1"/>
</dbReference>